<organism evidence="2 3">
    <name type="scientific">Plectosphaerella cucumerina</name>
    <dbReference type="NCBI Taxonomy" id="40658"/>
    <lineage>
        <taxon>Eukaryota</taxon>
        <taxon>Fungi</taxon>
        <taxon>Dikarya</taxon>
        <taxon>Ascomycota</taxon>
        <taxon>Pezizomycotina</taxon>
        <taxon>Sordariomycetes</taxon>
        <taxon>Hypocreomycetidae</taxon>
        <taxon>Glomerellales</taxon>
        <taxon>Plectosphaerellaceae</taxon>
        <taxon>Plectosphaerella</taxon>
    </lineage>
</organism>
<protein>
    <recommendedName>
        <fullName evidence="4">Secreted protein</fullName>
    </recommendedName>
</protein>
<dbReference type="OrthoDB" id="2588159at2759"/>
<accession>A0A8K0X0R2</accession>
<evidence type="ECO:0000256" key="1">
    <source>
        <dbReference type="SAM" id="SignalP"/>
    </source>
</evidence>
<gene>
    <name evidence="2" type="ORF">B0T11DRAFT_311579</name>
</gene>
<dbReference type="Pfam" id="PF17132">
    <property type="entry name" value="Glyco_hydro_106"/>
    <property type="match status" value="1"/>
</dbReference>
<dbReference type="PANTHER" id="PTHR36848">
    <property type="entry name" value="DNA-BINDING PROTEIN (PUTATIVE SECRETED PROTEIN)-RELATED"/>
    <property type="match status" value="1"/>
</dbReference>
<dbReference type="InterPro" id="IPR008979">
    <property type="entry name" value="Galactose-bd-like_sf"/>
</dbReference>
<keyword evidence="1" id="KW-0732">Signal</keyword>
<name>A0A8K0X0R2_9PEZI</name>
<dbReference type="InterPro" id="IPR053161">
    <property type="entry name" value="Ulvan_degrading_GH"/>
</dbReference>
<dbReference type="Proteomes" id="UP000813385">
    <property type="component" value="Unassembled WGS sequence"/>
</dbReference>
<dbReference type="Gene3D" id="2.60.120.260">
    <property type="entry name" value="Galactose-binding domain-like"/>
    <property type="match status" value="1"/>
</dbReference>
<feature type="signal peptide" evidence="1">
    <location>
        <begin position="1"/>
        <end position="20"/>
    </location>
</feature>
<proteinExistence type="predicted"/>
<evidence type="ECO:0008006" key="4">
    <source>
        <dbReference type="Google" id="ProtNLM"/>
    </source>
</evidence>
<dbReference type="SUPFAM" id="SSF49785">
    <property type="entry name" value="Galactose-binding domain-like"/>
    <property type="match status" value="1"/>
</dbReference>
<dbReference type="PANTHER" id="PTHR36848:SF2">
    <property type="entry name" value="SECRETED PROTEIN"/>
    <property type="match status" value="1"/>
</dbReference>
<evidence type="ECO:0000313" key="2">
    <source>
        <dbReference type="EMBL" id="KAH7357918.1"/>
    </source>
</evidence>
<feature type="chain" id="PRO_5035477245" description="Secreted protein" evidence="1">
    <location>
        <begin position="21"/>
        <end position="996"/>
    </location>
</feature>
<dbReference type="AlphaFoldDB" id="A0A8K0X0R2"/>
<comment type="caution">
    <text evidence="2">The sequence shown here is derived from an EMBL/GenBank/DDBJ whole genome shotgun (WGS) entry which is preliminary data.</text>
</comment>
<sequence length="996" mass="108504">MSSLNWGLLLLAGASALAAGHDGEKSGTFKNPHARSRPRFRYWLPDASVDGYIVAADIKAAGAIGAGGVEFLPFFNYGGDHGPQPEGADWSTSAFGSPAYRDLLVDALKAHQESGLFMDIAIGPNQGQGVPASPDDEGLQWDLIPYTSSVPANGSYDGLVPGWDEKDGELVAAVSAQVVLEREDYRVSSGFDGVKNITWMEYTLGHDSLQDITPSVDSATGQLNVSFPSGTHRIFAFYQRLSGNHNVHFDNDRNETIFDHGSFAVDHNSARGAQTVIDLWEKHILDDEVLTLIRDAGNYMWEDSIEVIANITWSPSLPQRFETRFGYSLLPYLPLLAWGHNNVAMQSGDPGEFRVLLDTASKGAGYVNDFRVILTEGYVDYLQTLRDWANDRLGIQFSTQPSYGFPQDMAVSVPIPDAPECESLSFHDSIDGYRQFVGPAHLTGKNIISNEVGAVALKAYSYSNSELLRSINRAVSGGINQFIVHGQSYSGDYFGTTWPGYTAFLYLFSELYMNKQPSWDHGLEDVLNYTSRLQFIQRQGQPRVDVAVLNKQSSNNGEFPAVYPDSDLQSEGWTYTYLTDLNLDLPEAVVEEGILAPKGPSWKAFIVEGSQNITVDTVERLRKLARAGLPVIISGTPGYYPVGSDCSKSRLLRELSSLREEDNVHSVGKAEVAKKLAELGLSPRIKSSNASWYTTWRTDEATGTDYASIYNDGPASSGSATFATIKKPFSLDPWNGERTEILQYTVADGELTIPLAFAADQIKLFSFESDEHTCHITEGDLTVLGVKSSGSSILAHSRSQGDVKVSSGKTIHLNSTAASPFALSEWSLTVSHWERPADLYDVETIAVKHNTTHALAGSDLSSWTAIPGLGDASGVGYYSASFSWPPAGKASGAYISFPSVAHGLTVSVNGQRIPTLDHRSPVRDITSYLRQGDNEVLAVVPSTMWNYLRTIMGDLRSGGQKSSLITRLGGYLAPKVDNGIVGEVEVIPYAEAEIKC</sequence>
<reference evidence="2" key="1">
    <citation type="journal article" date="2021" name="Nat. Commun.">
        <title>Genetic determinants of endophytism in the Arabidopsis root mycobiome.</title>
        <authorList>
            <person name="Mesny F."/>
            <person name="Miyauchi S."/>
            <person name="Thiergart T."/>
            <person name="Pickel B."/>
            <person name="Atanasova L."/>
            <person name="Karlsson M."/>
            <person name="Huettel B."/>
            <person name="Barry K.W."/>
            <person name="Haridas S."/>
            <person name="Chen C."/>
            <person name="Bauer D."/>
            <person name="Andreopoulos W."/>
            <person name="Pangilinan J."/>
            <person name="LaButti K."/>
            <person name="Riley R."/>
            <person name="Lipzen A."/>
            <person name="Clum A."/>
            <person name="Drula E."/>
            <person name="Henrissat B."/>
            <person name="Kohler A."/>
            <person name="Grigoriev I.V."/>
            <person name="Martin F.M."/>
            <person name="Hacquard S."/>
        </authorList>
    </citation>
    <scope>NUCLEOTIDE SEQUENCE</scope>
    <source>
        <strain evidence="2">MPI-CAGE-AT-0016</strain>
    </source>
</reference>
<evidence type="ECO:0000313" key="3">
    <source>
        <dbReference type="Proteomes" id="UP000813385"/>
    </source>
</evidence>
<dbReference type="EMBL" id="JAGPXD010000004">
    <property type="protein sequence ID" value="KAH7357918.1"/>
    <property type="molecule type" value="Genomic_DNA"/>
</dbReference>
<keyword evidence="3" id="KW-1185">Reference proteome</keyword>